<dbReference type="InterPro" id="IPR045428">
    <property type="entry name" value="EACC1"/>
</dbReference>
<feature type="region of interest" description="Disordered" evidence="1">
    <location>
        <begin position="116"/>
        <end position="183"/>
    </location>
</feature>
<name>A0A1I2FHR8_9ACTN</name>
<sequence length="183" mass="19112">MRLVVEVEEGPPQGPRYGADTGPRSLERQLRNDGGDDWLVAPSSPFTHHAPEASGLIDVQLVSTSGVVPLARSLLSWLDAHDGRTRLTVRRAGRPETVEVTPGPPDRLATALAGLLTDAPSGSGDAGARPTAPYVSDRDVHFGDVAARPGSSHFSSGDSTYNDGGLLGVTPPGPPFGDDDEDE</sequence>
<feature type="region of interest" description="Disordered" evidence="1">
    <location>
        <begin position="1"/>
        <end position="36"/>
    </location>
</feature>
<keyword evidence="3" id="KW-1185">Reference proteome</keyword>
<evidence type="ECO:0000313" key="3">
    <source>
        <dbReference type="Proteomes" id="UP000199323"/>
    </source>
</evidence>
<dbReference type="EMBL" id="FONG01000007">
    <property type="protein sequence ID" value="SFF04150.1"/>
    <property type="molecule type" value="Genomic_DNA"/>
</dbReference>
<feature type="compositionally biased region" description="Basic and acidic residues" evidence="1">
    <location>
        <begin position="25"/>
        <end position="34"/>
    </location>
</feature>
<accession>A0A1I2FHR8</accession>
<proteinExistence type="predicted"/>
<reference evidence="3" key="1">
    <citation type="submission" date="2016-10" db="EMBL/GenBank/DDBJ databases">
        <authorList>
            <person name="Varghese N."/>
            <person name="Submissions S."/>
        </authorList>
    </citation>
    <scope>NUCLEOTIDE SEQUENCE [LARGE SCALE GENOMIC DNA]</scope>
    <source>
        <strain evidence="3">CGMCC 4.3510</strain>
    </source>
</reference>
<evidence type="ECO:0000313" key="2">
    <source>
        <dbReference type="EMBL" id="SFF04150.1"/>
    </source>
</evidence>
<gene>
    <name evidence="2" type="ORF">SAMN05216251_107333</name>
</gene>
<feature type="compositionally biased region" description="Polar residues" evidence="1">
    <location>
        <begin position="152"/>
        <end position="162"/>
    </location>
</feature>
<dbReference type="Proteomes" id="UP000199323">
    <property type="component" value="Unassembled WGS sequence"/>
</dbReference>
<organism evidence="2 3">
    <name type="scientific">Actinacidiphila alni</name>
    <dbReference type="NCBI Taxonomy" id="380248"/>
    <lineage>
        <taxon>Bacteria</taxon>
        <taxon>Bacillati</taxon>
        <taxon>Actinomycetota</taxon>
        <taxon>Actinomycetes</taxon>
        <taxon>Kitasatosporales</taxon>
        <taxon>Streptomycetaceae</taxon>
        <taxon>Actinacidiphila</taxon>
    </lineage>
</organism>
<protein>
    <submittedName>
        <fullName evidence="2">Uncharacterized protein</fullName>
    </submittedName>
</protein>
<dbReference type="STRING" id="380248.SAMN05216251_107333"/>
<dbReference type="AlphaFoldDB" id="A0A1I2FHR8"/>
<evidence type="ECO:0000256" key="1">
    <source>
        <dbReference type="SAM" id="MobiDB-lite"/>
    </source>
</evidence>
<dbReference type="Pfam" id="PF19953">
    <property type="entry name" value="EACC1"/>
    <property type="match status" value="1"/>
</dbReference>